<dbReference type="Proteomes" id="UP000559626">
    <property type="component" value="Unassembled WGS sequence"/>
</dbReference>
<dbReference type="RefSeq" id="WP_169532319.1">
    <property type="nucleotide sequence ID" value="NZ_JABBGH010000002.1"/>
</dbReference>
<dbReference type="InterPro" id="IPR010994">
    <property type="entry name" value="RuvA_2-like"/>
</dbReference>
<dbReference type="Pfam" id="PF12836">
    <property type="entry name" value="HHH_3"/>
    <property type="match status" value="1"/>
</dbReference>
<dbReference type="SUPFAM" id="SSF47781">
    <property type="entry name" value="RuvA domain 2-like"/>
    <property type="match status" value="1"/>
</dbReference>
<organism evidence="1 2">
    <name type="scientific">Hymenobacter polaris</name>
    <dbReference type="NCBI Taxonomy" id="2682546"/>
    <lineage>
        <taxon>Bacteria</taxon>
        <taxon>Pseudomonadati</taxon>
        <taxon>Bacteroidota</taxon>
        <taxon>Cytophagia</taxon>
        <taxon>Cytophagales</taxon>
        <taxon>Hymenobacteraceae</taxon>
        <taxon>Hymenobacter</taxon>
    </lineage>
</organism>
<evidence type="ECO:0000313" key="2">
    <source>
        <dbReference type="Proteomes" id="UP000559626"/>
    </source>
</evidence>
<reference evidence="1 2" key="1">
    <citation type="submission" date="2020-04" db="EMBL/GenBank/DDBJ databases">
        <title>Hymenobacter polaris sp. nov., isolated from Arctic soil.</title>
        <authorList>
            <person name="Dahal R.H."/>
        </authorList>
    </citation>
    <scope>NUCLEOTIDE SEQUENCE [LARGE SCALE GENOMIC DNA]</scope>
    <source>
        <strain evidence="1 2">RP-2-7</strain>
    </source>
</reference>
<dbReference type="EMBL" id="JABBGH010000002">
    <property type="protein sequence ID" value="NML66689.1"/>
    <property type="molecule type" value="Genomic_DNA"/>
</dbReference>
<keyword evidence="2" id="KW-1185">Reference proteome</keyword>
<dbReference type="AlphaFoldDB" id="A0A7Y0FNS2"/>
<dbReference type="Gene3D" id="1.10.150.280">
    <property type="entry name" value="AF1531-like domain"/>
    <property type="match status" value="1"/>
</dbReference>
<evidence type="ECO:0000313" key="1">
    <source>
        <dbReference type="EMBL" id="NML66689.1"/>
    </source>
</evidence>
<protein>
    <submittedName>
        <fullName evidence="1">Helix-hairpin-helix domain-containing protein</fullName>
    </submittedName>
</protein>
<comment type="caution">
    <text evidence="1">The sequence shown here is derived from an EMBL/GenBank/DDBJ whole genome shotgun (WGS) entry which is preliminary data.</text>
</comment>
<sequence length="735" mass="81694">MSGLTLLLTVGTPRGTGRTRPSQLPNHPGFGWRLALGLLTLLGLLGSRVGQAQTYPRRAPEFDRLAQELFAEIQTDQIPYEDLYGTLLNLYQSPLNLNTATPEELRALPLLAEKQVQALLRYRQANGPLLSVYELQAVPEWDVRTIARVAPFVAVEAPRANAARGPLWQRIKSEENNALLLRYRRVLQQQKGYTPVDTFQGRPTLRYLGSADAWALRYRVAHAHDFSLGFTAEKDAGEPITWQPGRGQYGPDFISAHAVFYDQGRLKTLALGDYQLQFGQGLLLSSGLALGKGAETITNLRRASLGVRPYTALLENTFFRGAAATYQLAPGWEATVFTSRKNLDASARQATDSLAQLAEFSSSLLLTGLHRTASELANRQRLSETVGGGHLGYTSPDGNLALGATAVATHYGSAFQKRPEPYNRYEFSGQNNLALGVHYSYGYRNLLLFGESGRSSGGGLGTLNGLVASLGPRVDAAVLLRHYGPDFHTFYGNALSENTRTINESGMYVGLKVRPLSRWELSAYLDQFSFPWLRYRVSAPSQGRDLLARVSFTPTKTSLLYVLYRARLKPLDLAASQSGRALPLPGQQLRHSLLLYCDAQPTATVGLRTRLQASFLRDDDNLPWQRGYVLSQDVQVQPRRGLLLAARYALFDTDDYDTRQYIFEQDVLYAFSIPALYGQGTRAYALAQLTLNKHFTLWLRYADTRYRHQSTVGSGLEQIQGPARSEVTAQVRYRL</sequence>
<proteinExistence type="predicted"/>
<name>A0A7Y0FNS2_9BACT</name>
<accession>A0A7Y0FNS2</accession>
<gene>
    <name evidence="1" type="ORF">HHL22_15890</name>
</gene>